<sequence>MILYKKVQRLTGDDSFRFANVEAGFLKKGVVNGIGRLKNNGSSLQLFKILFIVTGLLPKKRKLVIFESFHAQQYSDSPRAIYEYMKEHHPDYQLLWSVDKQAQSLFQDFGVPYLRRFSIAWFLNFPRAKYWVNNVRLPAWMPKPKKTVYIQTWHGTPLKKLGIDIEEIHMPGTNTSNYKKNFIVESSKWDYLVSPNSYSSEIFRRAFHYQGKIIESGYPRNDLLSRHSTNVISHVKKQLGIPEDKKIMLYAPTWRDNEFYEKGKYKFKFQFDLDKWQQEFGEEWVLLSRMHYLVAENFDFSAYEGTVFNVSSYPDIRELYLMADLMITDYSSVFFDFAILDRPIVFFMYDLDLYRDQLRGFYFDIEKEAPGPIAETEAELFDALNNLKDSDVQLNPKFSVFKEKFSSLEDGNAAERVVQAFLE</sequence>
<gene>
    <name evidence="7" type="ORF">ACFQ1X_07820</name>
</gene>
<keyword evidence="6" id="KW-0472">Membrane</keyword>
<dbReference type="Gene3D" id="3.40.50.12580">
    <property type="match status" value="1"/>
</dbReference>
<dbReference type="PANTHER" id="PTHR37316">
    <property type="entry name" value="TEICHOIC ACID GLYCEROL-PHOSPHATE PRIMASE"/>
    <property type="match status" value="1"/>
</dbReference>
<keyword evidence="8" id="KW-1185">Reference proteome</keyword>
<dbReference type="InterPro" id="IPR043149">
    <property type="entry name" value="TagF_N"/>
</dbReference>
<keyword evidence="4" id="KW-0808">Transferase</keyword>
<evidence type="ECO:0000256" key="4">
    <source>
        <dbReference type="ARBA" id="ARBA00022679"/>
    </source>
</evidence>
<evidence type="ECO:0000313" key="8">
    <source>
        <dbReference type="Proteomes" id="UP001597109"/>
    </source>
</evidence>
<accession>A0ABW3L9R0</accession>
<dbReference type="Pfam" id="PF04464">
    <property type="entry name" value="Glyphos_transf"/>
    <property type="match status" value="1"/>
</dbReference>
<keyword evidence="5" id="KW-0777">Teichoic acid biosynthesis</keyword>
<dbReference type="RefSeq" id="WP_144841575.1">
    <property type="nucleotide sequence ID" value="NZ_JBHTKI010000008.1"/>
</dbReference>
<dbReference type="InterPro" id="IPR043148">
    <property type="entry name" value="TagF_C"/>
</dbReference>
<dbReference type="Proteomes" id="UP001597109">
    <property type="component" value="Unassembled WGS sequence"/>
</dbReference>
<dbReference type="PANTHER" id="PTHR37316:SF3">
    <property type="entry name" value="TEICHOIC ACID GLYCEROL-PHOSPHATE TRANSFERASE"/>
    <property type="match status" value="1"/>
</dbReference>
<proteinExistence type="inferred from homology"/>
<name>A0ABW3L9R0_9BACL</name>
<dbReference type="SUPFAM" id="SSF53756">
    <property type="entry name" value="UDP-Glycosyltransferase/glycogen phosphorylase"/>
    <property type="match status" value="1"/>
</dbReference>
<evidence type="ECO:0000256" key="1">
    <source>
        <dbReference type="ARBA" id="ARBA00004202"/>
    </source>
</evidence>
<comment type="subcellular location">
    <subcellularLocation>
        <location evidence="1">Cell membrane</location>
        <topology evidence="1">Peripheral membrane protein</topology>
    </subcellularLocation>
</comment>
<evidence type="ECO:0000256" key="5">
    <source>
        <dbReference type="ARBA" id="ARBA00022944"/>
    </source>
</evidence>
<evidence type="ECO:0000256" key="2">
    <source>
        <dbReference type="ARBA" id="ARBA00010488"/>
    </source>
</evidence>
<evidence type="ECO:0000313" key="7">
    <source>
        <dbReference type="EMBL" id="MFD1031342.1"/>
    </source>
</evidence>
<comment type="caution">
    <text evidence="7">The sequence shown here is derived from an EMBL/GenBank/DDBJ whole genome shotgun (WGS) entry which is preliminary data.</text>
</comment>
<evidence type="ECO:0000256" key="3">
    <source>
        <dbReference type="ARBA" id="ARBA00022475"/>
    </source>
</evidence>
<evidence type="ECO:0000256" key="6">
    <source>
        <dbReference type="ARBA" id="ARBA00023136"/>
    </source>
</evidence>
<comment type="similarity">
    <text evidence="2">Belongs to the CDP-glycerol glycerophosphotransferase family.</text>
</comment>
<dbReference type="InterPro" id="IPR051612">
    <property type="entry name" value="Teichoic_Acid_Biosynth"/>
</dbReference>
<dbReference type="EMBL" id="JBHTKI010000008">
    <property type="protein sequence ID" value="MFD1031342.1"/>
    <property type="molecule type" value="Genomic_DNA"/>
</dbReference>
<dbReference type="InterPro" id="IPR007554">
    <property type="entry name" value="Glycerophosphate_synth"/>
</dbReference>
<protein>
    <submittedName>
        <fullName evidence="7">CDP-glycerol glycerophosphotransferase family protein</fullName>
    </submittedName>
</protein>
<dbReference type="Gene3D" id="3.40.50.11820">
    <property type="match status" value="1"/>
</dbReference>
<organism evidence="7 8">
    <name type="scientific">Metaplanococcus flavidus</name>
    <dbReference type="NCBI Taxonomy" id="569883"/>
    <lineage>
        <taxon>Bacteria</taxon>
        <taxon>Bacillati</taxon>
        <taxon>Bacillota</taxon>
        <taxon>Bacilli</taxon>
        <taxon>Bacillales</taxon>
        <taxon>Caryophanaceae</taxon>
        <taxon>Metaplanococcus</taxon>
    </lineage>
</organism>
<keyword evidence="3" id="KW-1003">Cell membrane</keyword>
<reference evidence="8" key="1">
    <citation type="journal article" date="2019" name="Int. J. Syst. Evol. Microbiol.">
        <title>The Global Catalogue of Microorganisms (GCM) 10K type strain sequencing project: providing services to taxonomists for standard genome sequencing and annotation.</title>
        <authorList>
            <consortium name="The Broad Institute Genomics Platform"/>
            <consortium name="The Broad Institute Genome Sequencing Center for Infectious Disease"/>
            <person name="Wu L."/>
            <person name="Ma J."/>
        </authorList>
    </citation>
    <scope>NUCLEOTIDE SEQUENCE [LARGE SCALE GENOMIC DNA]</scope>
    <source>
        <strain evidence="8">CCUG 56756</strain>
    </source>
</reference>